<keyword evidence="3" id="KW-1185">Reference proteome</keyword>
<name>A0A8X6WA53_TRICX</name>
<dbReference type="EMBL" id="BMAU01021396">
    <property type="protein sequence ID" value="GFY31100.1"/>
    <property type="molecule type" value="Genomic_DNA"/>
</dbReference>
<keyword evidence="2" id="KW-0695">RNA-directed DNA polymerase</keyword>
<evidence type="ECO:0000313" key="2">
    <source>
        <dbReference type="EMBL" id="GFY31100.1"/>
    </source>
</evidence>
<comment type="caution">
    <text evidence="2">The sequence shown here is derived from an EMBL/GenBank/DDBJ whole genome shotgun (WGS) entry which is preliminary data.</text>
</comment>
<evidence type="ECO:0000313" key="3">
    <source>
        <dbReference type="Proteomes" id="UP000887159"/>
    </source>
</evidence>
<keyword evidence="2" id="KW-0808">Transferase</keyword>
<dbReference type="AlphaFoldDB" id="A0A8X6WA53"/>
<reference evidence="2" key="1">
    <citation type="submission" date="2020-08" db="EMBL/GenBank/DDBJ databases">
        <title>Multicomponent nature underlies the extraordinary mechanical properties of spider dragline silk.</title>
        <authorList>
            <person name="Kono N."/>
            <person name="Nakamura H."/>
            <person name="Mori M."/>
            <person name="Yoshida Y."/>
            <person name="Ohtoshi R."/>
            <person name="Malay A.D."/>
            <person name="Moran D.A.P."/>
            <person name="Tomita M."/>
            <person name="Numata K."/>
            <person name="Arakawa K."/>
        </authorList>
    </citation>
    <scope>NUCLEOTIDE SEQUENCE</scope>
</reference>
<gene>
    <name evidence="2" type="primary">RF55_23213</name>
    <name evidence="2" type="ORF">TNCV_4360071</name>
</gene>
<protein>
    <submittedName>
        <fullName evidence="2">Reverse transcriptase</fullName>
    </submittedName>
</protein>
<sequence>MSKTLNTIQGRTKIAELISYGRTVALHRIPSHVGDPVTERADQKAKQGAVSTLPENPLDPQKRVYHHSLGMAANEACPICGHARMEGDNLLQCTGLDEYLADEIVCRYWKARCQMVKKRSTCVGKINSFHYAVRIDAYMNKILLDPFIRQKTKTHASHLEVELRKEFENCRRNESKIEFLKYHASHQLSQYVITFIKDNPKDCADKSEDYVPKKSNRSTYAFADVVALINHKQKYVLISIY</sequence>
<dbReference type="Proteomes" id="UP000887159">
    <property type="component" value="Unassembled WGS sequence"/>
</dbReference>
<evidence type="ECO:0000256" key="1">
    <source>
        <dbReference type="SAM" id="MobiDB-lite"/>
    </source>
</evidence>
<accession>A0A8X6WA53</accession>
<dbReference type="GO" id="GO:0003964">
    <property type="term" value="F:RNA-directed DNA polymerase activity"/>
    <property type="evidence" value="ECO:0007669"/>
    <property type="project" value="UniProtKB-KW"/>
</dbReference>
<proteinExistence type="predicted"/>
<feature type="region of interest" description="Disordered" evidence="1">
    <location>
        <begin position="34"/>
        <end position="60"/>
    </location>
</feature>
<organism evidence="2 3">
    <name type="scientific">Trichonephila clavipes</name>
    <name type="common">Golden silk orbweaver</name>
    <name type="synonym">Nephila clavipes</name>
    <dbReference type="NCBI Taxonomy" id="2585209"/>
    <lineage>
        <taxon>Eukaryota</taxon>
        <taxon>Metazoa</taxon>
        <taxon>Ecdysozoa</taxon>
        <taxon>Arthropoda</taxon>
        <taxon>Chelicerata</taxon>
        <taxon>Arachnida</taxon>
        <taxon>Araneae</taxon>
        <taxon>Araneomorphae</taxon>
        <taxon>Entelegynae</taxon>
        <taxon>Araneoidea</taxon>
        <taxon>Nephilidae</taxon>
        <taxon>Trichonephila</taxon>
    </lineage>
</organism>
<keyword evidence="2" id="KW-0548">Nucleotidyltransferase</keyword>